<proteinExistence type="predicted"/>
<dbReference type="KEGG" id="pbap:Pla133_50690"/>
<dbReference type="InterPro" id="IPR005883">
    <property type="entry name" value="PilM"/>
</dbReference>
<reference evidence="2 3" key="1">
    <citation type="submission" date="2019-02" db="EMBL/GenBank/DDBJ databases">
        <title>Deep-cultivation of Planctomycetes and their phenomic and genomic characterization uncovers novel biology.</title>
        <authorList>
            <person name="Wiegand S."/>
            <person name="Jogler M."/>
            <person name="Boedeker C."/>
            <person name="Pinto D."/>
            <person name="Vollmers J."/>
            <person name="Rivas-Marin E."/>
            <person name="Kohn T."/>
            <person name="Peeters S.H."/>
            <person name="Heuer A."/>
            <person name="Rast P."/>
            <person name="Oberbeckmann S."/>
            <person name="Bunk B."/>
            <person name="Jeske O."/>
            <person name="Meyerdierks A."/>
            <person name="Storesund J.E."/>
            <person name="Kallscheuer N."/>
            <person name="Luecker S."/>
            <person name="Lage O.M."/>
            <person name="Pohl T."/>
            <person name="Merkel B.J."/>
            <person name="Hornburger P."/>
            <person name="Mueller R.-W."/>
            <person name="Bruemmer F."/>
            <person name="Labrenz M."/>
            <person name="Spormann A.M."/>
            <person name="Op den Camp H."/>
            <person name="Overmann J."/>
            <person name="Amann R."/>
            <person name="Jetten M.S.M."/>
            <person name="Mascher T."/>
            <person name="Medema M.H."/>
            <person name="Devos D.P."/>
            <person name="Kaster A.-K."/>
            <person name="Ovreas L."/>
            <person name="Rohde M."/>
            <person name="Galperin M.Y."/>
            <person name="Jogler C."/>
        </authorList>
    </citation>
    <scope>NUCLEOTIDE SEQUENCE [LARGE SCALE GENOMIC DNA]</scope>
    <source>
        <strain evidence="2 3">Pla133</strain>
    </source>
</reference>
<keyword evidence="1" id="KW-0812">Transmembrane</keyword>
<evidence type="ECO:0000313" key="2">
    <source>
        <dbReference type="EMBL" id="QDU69946.1"/>
    </source>
</evidence>
<keyword evidence="1" id="KW-0472">Membrane</keyword>
<protein>
    <submittedName>
        <fullName evidence="2">Competence protein A</fullName>
    </submittedName>
</protein>
<dbReference type="RefSeq" id="WP_145070317.1">
    <property type="nucleotide sequence ID" value="NZ_CP036287.1"/>
</dbReference>
<keyword evidence="1" id="KW-1133">Transmembrane helix</keyword>
<evidence type="ECO:0000313" key="3">
    <source>
        <dbReference type="Proteomes" id="UP000316921"/>
    </source>
</evidence>
<dbReference type="AlphaFoldDB" id="A0A518BSJ6"/>
<dbReference type="SUPFAM" id="SSF53067">
    <property type="entry name" value="Actin-like ATPase domain"/>
    <property type="match status" value="1"/>
</dbReference>
<dbReference type="EMBL" id="CP036287">
    <property type="protein sequence ID" value="QDU69946.1"/>
    <property type="molecule type" value="Genomic_DNA"/>
</dbReference>
<feature type="transmembrane region" description="Helical" evidence="1">
    <location>
        <begin position="352"/>
        <end position="370"/>
    </location>
</feature>
<dbReference type="Gene3D" id="3.30.1490.300">
    <property type="match status" value="1"/>
</dbReference>
<keyword evidence="3" id="KW-1185">Reference proteome</keyword>
<dbReference type="PANTHER" id="PTHR32432">
    <property type="entry name" value="CELL DIVISION PROTEIN FTSA-RELATED"/>
    <property type="match status" value="1"/>
</dbReference>
<dbReference type="InterPro" id="IPR043129">
    <property type="entry name" value="ATPase_NBD"/>
</dbReference>
<gene>
    <name evidence="2" type="ORF">Pla133_50690</name>
</gene>
<evidence type="ECO:0000256" key="1">
    <source>
        <dbReference type="SAM" id="Phobius"/>
    </source>
</evidence>
<dbReference type="Proteomes" id="UP000316921">
    <property type="component" value="Chromosome"/>
</dbReference>
<dbReference type="Pfam" id="PF11104">
    <property type="entry name" value="PilM_2"/>
    <property type="match status" value="1"/>
</dbReference>
<name>A0A518BSJ6_9BACT</name>
<sequence>MAKTCGIHLTERRFELVALDGNAKKPKVRLCLSGMAPSDAEDSLEAVGDALRGAAKAHRKQLSIDEVGLSLDSSLATYRFLSLPFADKDKIEEVLKFEVENQLPQWDIDEVVCDFIVLDATPVESHLLVTAVPKDEISARLELATRAGLEPLDVELDCTALFRAAEQAEVLDAEGAQLLVHFGPRTTTLVTADGGRMAGARALTLDLREFDQSTAAIAVVSDADDESASSGDATAAVEAALPGDPAARADAILQRVRRELGRTMTSLKGDRDVSAVLVCGIEVPGLVGSDVAGVAVTRLDPLEGQVDLPAADRSRLVIAYGAALGRLGAGDIRPHLRREELAYASKFERLELPLGVLGLLILTLLASLYITNGRVLDKREADVKLWLVANRNYMIGVPGTEYVGHLRPSEQELKDVKLYQYVQELAETGDLEGRDYRSQLLRLGSLLDKQMADLQEELGSSRDITQPMSAMSGLNMVLDVISALEADGTLGRFSIRGASSEYLAGRGGRDDRVKVVLDMTFFDDGATTGNSSYSALVRELENSVWLQEELERPSTTVLDTGNGIFANGLTIFVDTTKAALEN</sequence>
<dbReference type="PANTHER" id="PTHR32432:SF3">
    <property type="entry name" value="ETHANOLAMINE UTILIZATION PROTEIN EUTJ"/>
    <property type="match status" value="1"/>
</dbReference>
<dbReference type="InterPro" id="IPR050696">
    <property type="entry name" value="FtsA/MreB"/>
</dbReference>
<dbReference type="Gene3D" id="3.30.420.40">
    <property type="match status" value="2"/>
</dbReference>
<accession>A0A518BSJ6</accession>
<organism evidence="2 3">
    <name type="scientific">Engelhardtia mirabilis</name>
    <dbReference type="NCBI Taxonomy" id="2528011"/>
    <lineage>
        <taxon>Bacteria</taxon>
        <taxon>Pseudomonadati</taxon>
        <taxon>Planctomycetota</taxon>
        <taxon>Planctomycetia</taxon>
        <taxon>Planctomycetia incertae sedis</taxon>
        <taxon>Engelhardtia</taxon>
    </lineage>
</organism>